<dbReference type="AlphaFoldDB" id="A0A3M4MAH5"/>
<dbReference type="NCBIfam" id="TIGR01730">
    <property type="entry name" value="RND_mfp"/>
    <property type="match status" value="1"/>
</dbReference>
<evidence type="ECO:0000256" key="2">
    <source>
        <dbReference type="ARBA" id="ARBA00023054"/>
    </source>
</evidence>
<comment type="similarity">
    <text evidence="1">Belongs to the membrane fusion protein (MFP) (TC 8.A.1) family.</text>
</comment>
<comment type="caution">
    <text evidence="4">The sequence shown here is derived from an EMBL/GenBank/DDBJ whole genome shotgun (WGS) entry which is preliminary data.</text>
</comment>
<dbReference type="InterPro" id="IPR006143">
    <property type="entry name" value="RND_pump_MFP"/>
</dbReference>
<dbReference type="InterPro" id="IPR058625">
    <property type="entry name" value="MdtA-like_BSH"/>
</dbReference>
<evidence type="ECO:0000313" key="4">
    <source>
        <dbReference type="EMBL" id="RMQ50908.1"/>
    </source>
</evidence>
<dbReference type="SUPFAM" id="SSF111369">
    <property type="entry name" value="HlyD-like secretion proteins"/>
    <property type="match status" value="1"/>
</dbReference>
<organism evidence="4 5">
    <name type="scientific">Pseudomonas cichorii</name>
    <dbReference type="NCBI Taxonomy" id="36746"/>
    <lineage>
        <taxon>Bacteria</taxon>
        <taxon>Pseudomonadati</taxon>
        <taxon>Pseudomonadota</taxon>
        <taxon>Gammaproteobacteria</taxon>
        <taxon>Pseudomonadales</taxon>
        <taxon>Pseudomonadaceae</taxon>
        <taxon>Pseudomonas</taxon>
    </lineage>
</organism>
<dbReference type="Gene3D" id="2.40.50.100">
    <property type="match status" value="1"/>
</dbReference>
<dbReference type="GO" id="GO:0015562">
    <property type="term" value="F:efflux transmembrane transporter activity"/>
    <property type="evidence" value="ECO:0007669"/>
    <property type="project" value="TreeGrafter"/>
</dbReference>
<evidence type="ECO:0000259" key="3">
    <source>
        <dbReference type="Pfam" id="PF25917"/>
    </source>
</evidence>
<protein>
    <submittedName>
        <fullName evidence="4">Secretion protein HlyD protein</fullName>
    </submittedName>
</protein>
<dbReference type="RefSeq" id="WP_221033378.1">
    <property type="nucleotide sequence ID" value="NZ_RBRE01000004.1"/>
</dbReference>
<reference evidence="4 5" key="1">
    <citation type="submission" date="2018-08" db="EMBL/GenBank/DDBJ databases">
        <title>Recombination of ecologically and evolutionarily significant loci maintains genetic cohesion in the Pseudomonas syringae species complex.</title>
        <authorList>
            <person name="Dillon M."/>
            <person name="Thakur S."/>
            <person name="Almeida R.N.D."/>
            <person name="Weir B.S."/>
            <person name="Guttman D.S."/>
        </authorList>
    </citation>
    <scope>NUCLEOTIDE SEQUENCE [LARGE SCALE GENOMIC DNA]</scope>
    <source>
        <strain evidence="4 5">ICMP 3353</strain>
    </source>
</reference>
<keyword evidence="2" id="KW-0175">Coiled coil</keyword>
<dbReference type="EMBL" id="RBRE01000004">
    <property type="protein sequence ID" value="RMQ50908.1"/>
    <property type="molecule type" value="Genomic_DNA"/>
</dbReference>
<dbReference type="PANTHER" id="PTHR30469">
    <property type="entry name" value="MULTIDRUG RESISTANCE PROTEIN MDTA"/>
    <property type="match status" value="1"/>
</dbReference>
<gene>
    <name evidence="4" type="ORF">ALQ04_01858</name>
</gene>
<feature type="domain" description="Multidrug resistance protein MdtA-like barrel-sandwich hybrid" evidence="3">
    <location>
        <begin position="50"/>
        <end position="171"/>
    </location>
</feature>
<sequence>MHAEQPASRSALKSASQTWLAILIGVAANMAHGADPQPTLRVQLSPIAQTTLSSEVAGKITELSIKEGERFKKGDRLVAFDCSVYQAQLNRTAAVQEGARKKLEVANRLDKLNSISVADVTQAQAAMAVARAESGINQAILGRCAISAPFSGRVAARKAQRWEYVAEGKELLSIYDDSAYELELIVPSNWLRWLKPGQNFSVHLDESGRDYPAQISRIGAIIDPVSQSVKVFGRITQSDDSLLPGMSGVAKLSAPGES</sequence>
<proteinExistence type="inferred from homology"/>
<name>A0A3M4MAH5_PSECI</name>
<dbReference type="Proteomes" id="UP000277236">
    <property type="component" value="Unassembled WGS sequence"/>
</dbReference>
<evidence type="ECO:0000313" key="5">
    <source>
        <dbReference type="Proteomes" id="UP000277236"/>
    </source>
</evidence>
<dbReference type="GO" id="GO:1990281">
    <property type="term" value="C:efflux pump complex"/>
    <property type="evidence" value="ECO:0007669"/>
    <property type="project" value="TreeGrafter"/>
</dbReference>
<accession>A0A3M4MAH5</accession>
<dbReference type="Pfam" id="PF25917">
    <property type="entry name" value="BSH_RND"/>
    <property type="match status" value="1"/>
</dbReference>
<evidence type="ECO:0000256" key="1">
    <source>
        <dbReference type="ARBA" id="ARBA00009477"/>
    </source>
</evidence>
<dbReference type="Gene3D" id="2.40.30.170">
    <property type="match status" value="1"/>
</dbReference>